<feature type="domain" description="Bacterial bifunctional deaminase-reductase C-terminal" evidence="1">
    <location>
        <begin position="8"/>
        <end position="186"/>
    </location>
</feature>
<dbReference type="Pfam" id="PF01872">
    <property type="entry name" value="RibD_C"/>
    <property type="match status" value="1"/>
</dbReference>
<dbReference type="Gene3D" id="3.40.430.10">
    <property type="entry name" value="Dihydrofolate Reductase, subunit A"/>
    <property type="match status" value="1"/>
</dbReference>
<dbReference type="AlphaFoldDB" id="A0A6L9XUB3"/>
<dbReference type="InterPro" id="IPR050765">
    <property type="entry name" value="Riboflavin_Biosynth_HTPR"/>
</dbReference>
<dbReference type="SUPFAM" id="SSF53597">
    <property type="entry name" value="Dihydrofolate reductase-like"/>
    <property type="match status" value="1"/>
</dbReference>
<evidence type="ECO:0000313" key="2">
    <source>
        <dbReference type="EMBL" id="NEN04982.1"/>
    </source>
</evidence>
<reference evidence="2 3" key="1">
    <citation type="journal article" date="2014" name="J. Microbiol.">
        <title>Diaminobutyricibacter tongyongensis gen. nov., sp. nov. and Homoserinibacter gongjuensis gen. nov., sp. nov. belong to the family Microbacteriaceae.</title>
        <authorList>
            <person name="Kim S.J."/>
            <person name="Ahn J.H."/>
            <person name="Weon H.Y."/>
            <person name="Hamada M."/>
            <person name="Suzuki K."/>
            <person name="Kwon S.W."/>
        </authorList>
    </citation>
    <scope>NUCLEOTIDE SEQUENCE [LARGE SCALE GENOMIC DNA]</scope>
    <source>
        <strain evidence="2 3">NBRC 108724</strain>
    </source>
</reference>
<dbReference type="GO" id="GO:0008703">
    <property type="term" value="F:5-amino-6-(5-phosphoribosylamino)uracil reductase activity"/>
    <property type="evidence" value="ECO:0007669"/>
    <property type="project" value="InterPro"/>
</dbReference>
<dbReference type="PANTHER" id="PTHR38011:SF2">
    <property type="entry name" value="BIFUNCTIONAL DEAMINASE-REDUCTASE DOMAIN PROTEIN"/>
    <property type="match status" value="1"/>
</dbReference>
<protein>
    <submittedName>
        <fullName evidence="2">Deaminase</fullName>
    </submittedName>
</protein>
<evidence type="ECO:0000259" key="1">
    <source>
        <dbReference type="Pfam" id="PF01872"/>
    </source>
</evidence>
<dbReference type="Proteomes" id="UP000474967">
    <property type="component" value="Unassembled WGS sequence"/>
</dbReference>
<dbReference type="EMBL" id="JAAGWY010000001">
    <property type="protein sequence ID" value="NEN04982.1"/>
    <property type="molecule type" value="Genomic_DNA"/>
</dbReference>
<dbReference type="GO" id="GO:0009231">
    <property type="term" value="P:riboflavin biosynthetic process"/>
    <property type="evidence" value="ECO:0007669"/>
    <property type="project" value="InterPro"/>
</dbReference>
<organism evidence="2 3">
    <name type="scientific">Leifsonia tongyongensis</name>
    <dbReference type="NCBI Taxonomy" id="1268043"/>
    <lineage>
        <taxon>Bacteria</taxon>
        <taxon>Bacillati</taxon>
        <taxon>Actinomycetota</taxon>
        <taxon>Actinomycetes</taxon>
        <taxon>Micrococcales</taxon>
        <taxon>Microbacteriaceae</taxon>
        <taxon>Leifsonia</taxon>
    </lineage>
</organism>
<dbReference type="InterPro" id="IPR002734">
    <property type="entry name" value="RibDG_C"/>
</dbReference>
<gene>
    <name evidence="2" type="ORF">G3T36_03775</name>
</gene>
<accession>A0A6L9XUB3</accession>
<keyword evidence="3" id="KW-1185">Reference proteome</keyword>
<proteinExistence type="predicted"/>
<evidence type="ECO:0000313" key="3">
    <source>
        <dbReference type="Proteomes" id="UP000474967"/>
    </source>
</evidence>
<dbReference type="RefSeq" id="WP_163288059.1">
    <property type="nucleotide sequence ID" value="NZ_JAAGWY010000001.1"/>
</dbReference>
<dbReference type="InterPro" id="IPR024072">
    <property type="entry name" value="DHFR-like_dom_sf"/>
</dbReference>
<sequence length="204" mass="21912">MSSIGVFESITLDGVMQGPGRPDEDTRGGFAHGGWGNGYQDDVSMAFAAEGLSQQGGLLFGRRTYEDVLGYWTSLDSPNPFADVLVRSPKYVVSRSSQTELAYPNSELLAGDAVETVSALRERADVPPLTIMGSGELIRSLHRAGLIDSYSLLIFPIVLGSGTRLFGDADRTDLVLDHTIPTTTGVVIAQYTVRRSRSTGQRPG</sequence>
<name>A0A6L9XUB3_9MICO</name>
<dbReference type="PANTHER" id="PTHR38011">
    <property type="entry name" value="DIHYDROFOLATE REDUCTASE FAMILY PROTEIN (AFU_ORTHOLOGUE AFUA_8G06820)"/>
    <property type="match status" value="1"/>
</dbReference>
<comment type="caution">
    <text evidence="2">The sequence shown here is derived from an EMBL/GenBank/DDBJ whole genome shotgun (WGS) entry which is preliminary data.</text>
</comment>